<feature type="domain" description="SpaA-like prealbumin fold" evidence="2">
    <location>
        <begin position="248"/>
        <end position="344"/>
    </location>
</feature>
<gene>
    <name evidence="3" type="ORF">GCM10009827_043210</name>
</gene>
<dbReference type="EMBL" id="BAAAQD010000008">
    <property type="protein sequence ID" value="GAA1522391.1"/>
    <property type="molecule type" value="Genomic_DNA"/>
</dbReference>
<keyword evidence="1" id="KW-0812">Transmembrane</keyword>
<evidence type="ECO:0000259" key="2">
    <source>
        <dbReference type="Pfam" id="PF24514"/>
    </source>
</evidence>
<comment type="caution">
    <text evidence="3">The sequence shown here is derived from an EMBL/GenBank/DDBJ whole genome shotgun (WGS) entry which is preliminary data.</text>
</comment>
<keyword evidence="1" id="KW-1133">Transmembrane helix</keyword>
<accession>A0ABP4LF13</accession>
<keyword evidence="4" id="KW-1185">Reference proteome</keyword>
<name>A0ABP4LF13_9ACTN</name>
<feature type="transmembrane region" description="Helical" evidence="1">
    <location>
        <begin position="708"/>
        <end position="731"/>
    </location>
</feature>
<dbReference type="Pfam" id="PF24514">
    <property type="entry name" value="SpaA_4"/>
    <property type="match status" value="1"/>
</dbReference>
<organism evidence="3 4">
    <name type="scientific">Dactylosporangium maewongense</name>
    <dbReference type="NCBI Taxonomy" id="634393"/>
    <lineage>
        <taxon>Bacteria</taxon>
        <taxon>Bacillati</taxon>
        <taxon>Actinomycetota</taxon>
        <taxon>Actinomycetes</taxon>
        <taxon>Micromonosporales</taxon>
        <taxon>Micromonosporaceae</taxon>
        <taxon>Dactylosporangium</taxon>
    </lineage>
</organism>
<keyword evidence="1" id="KW-0472">Membrane</keyword>
<evidence type="ECO:0000313" key="4">
    <source>
        <dbReference type="Proteomes" id="UP001501470"/>
    </source>
</evidence>
<protein>
    <recommendedName>
        <fullName evidence="2">SpaA-like prealbumin fold domain-containing protein</fullName>
    </recommendedName>
</protein>
<reference evidence="4" key="1">
    <citation type="journal article" date="2019" name="Int. J. Syst. Evol. Microbiol.">
        <title>The Global Catalogue of Microorganisms (GCM) 10K type strain sequencing project: providing services to taxonomists for standard genome sequencing and annotation.</title>
        <authorList>
            <consortium name="The Broad Institute Genomics Platform"/>
            <consortium name="The Broad Institute Genome Sequencing Center for Infectious Disease"/>
            <person name="Wu L."/>
            <person name="Ma J."/>
        </authorList>
    </citation>
    <scope>NUCLEOTIDE SEQUENCE [LARGE SCALE GENOMIC DNA]</scope>
    <source>
        <strain evidence="4">JCM 15933</strain>
    </source>
</reference>
<dbReference type="InterPro" id="IPR055371">
    <property type="entry name" value="SpaA_PFL_dom_4"/>
</dbReference>
<evidence type="ECO:0000313" key="3">
    <source>
        <dbReference type="EMBL" id="GAA1522391.1"/>
    </source>
</evidence>
<dbReference type="Proteomes" id="UP001501470">
    <property type="component" value="Unassembled WGS sequence"/>
</dbReference>
<proteinExistence type="predicted"/>
<sequence>MASLGGALTNVPFRVASMLIVGALLAALLPGSPAQAREGEQPASVSASLRYQITFAARSCGSYDDVMANRVRDDRIEAASALGRASAYKDGQAVDPAVEAANGAGCTALPGWHFSLGPGQEKKGALSTVTMPAVDSGATAAQVPLLDAAGHKTDKLIDGAVTLQLTPEQASASSHRQLWVQGGTPGDPLLAAALPGYGFGVLRCGADGHAGGNVQWLGFPAGARHVLCFAYYVKSAQAPATLVVKARTTAPAGYQQRFAFDASAGYAADKRIYADAKTDATLVRSSGGQPGTVVSRTPAGWTLTDLSCGKSGAGRSLTATDLPTGTATVTLAPGEVVTCTFTYTPPAAPPGLTLRLFGDAPGGAFNLSVASGGGADPPRLLQATPAGDGSATVATGADLSTLLPGAYPVTLTAPAGETDAWSLTGVGCGATELKPEGMSVTVMVAAGAPTDCTLRVTRKGGSIQLRSVTVGGIGAASFVIAPRGEGSPGWSGVATTTAFGEAAIAQGLPAALPLGDYVVTPLPPLATVEGSWRLSSFACDPGESQDVPNVGADVVPLTAAVPAAKCTASYLFVEAHQLQVTVRFAGSTSGRDGPIVLDVDCTDGSTGRVVLPGDDNSEASLPTPLGFLDPAKCTVQRPATPTAAGAAVAVGATVDPAPGNAPLPIPGTVVIGEETGADVDLYTVTVTVTFTADDRAPTQQKVLDTFRVLPVALIGAGLVGIGLVILLIMVLRSRTD</sequence>
<evidence type="ECO:0000256" key="1">
    <source>
        <dbReference type="SAM" id="Phobius"/>
    </source>
</evidence>